<proteinExistence type="predicted"/>
<feature type="signal peptide" evidence="1">
    <location>
        <begin position="1"/>
        <end position="27"/>
    </location>
</feature>
<dbReference type="PANTHER" id="PTHR34406:SF1">
    <property type="entry name" value="PROTEIN YCEI"/>
    <property type="match status" value="1"/>
</dbReference>
<feature type="chain" id="PRO_5041995300" description="Lipid/polyisoprenoid-binding YceI-like domain-containing protein" evidence="1">
    <location>
        <begin position="28"/>
        <end position="192"/>
    </location>
</feature>
<name>A0AAC9IS59_9BURK</name>
<dbReference type="InterPro" id="IPR036761">
    <property type="entry name" value="TTHA0802/YceI-like_sf"/>
</dbReference>
<organism evidence="3 4">
    <name type="scientific">Polynucleobacter asymbioticus</name>
    <dbReference type="NCBI Taxonomy" id="576611"/>
    <lineage>
        <taxon>Bacteria</taxon>
        <taxon>Pseudomonadati</taxon>
        <taxon>Pseudomonadota</taxon>
        <taxon>Betaproteobacteria</taxon>
        <taxon>Burkholderiales</taxon>
        <taxon>Burkholderiaceae</taxon>
        <taxon>Polynucleobacter</taxon>
    </lineage>
</organism>
<evidence type="ECO:0000313" key="4">
    <source>
        <dbReference type="Proteomes" id="UP000182060"/>
    </source>
</evidence>
<sequence length="192" mass="20627">MMKNKIISTFSIAIFSVLTAFSNTLCAAEYTSIDLGKSKITFTSKLMGSKLSGSFGNFSGKVVFNSDEPEKAKANLVIDLSSFNAGGEELQDEAKGKDWFNTKLYPSANFVSESVKVVSGGNLEIHGSLTMKGKSVPVLVAAKYQAQGKQMVFDATFQLLRLDYALGTGTWSDTAAVANEVPVKVTLVLNQK</sequence>
<dbReference type="PANTHER" id="PTHR34406">
    <property type="entry name" value="PROTEIN YCEI"/>
    <property type="match status" value="1"/>
</dbReference>
<evidence type="ECO:0000256" key="1">
    <source>
        <dbReference type="SAM" id="SignalP"/>
    </source>
</evidence>
<protein>
    <recommendedName>
        <fullName evidence="2">Lipid/polyisoprenoid-binding YceI-like domain-containing protein</fullName>
    </recommendedName>
</protein>
<dbReference type="Proteomes" id="UP000182060">
    <property type="component" value="Chromosome"/>
</dbReference>
<dbReference type="SUPFAM" id="SSF101874">
    <property type="entry name" value="YceI-like"/>
    <property type="match status" value="1"/>
</dbReference>
<reference evidence="3" key="1">
    <citation type="journal article" date="2017" name="Appl. Environ. Microbiol.">
        <title>Microdiversification of a pelagic Polynucleobacter species is mainly driven by acquisition of genomic islands from a partially interspecific gene pool.</title>
        <authorList>
            <person name="Hoetzinger M."/>
            <person name="Hahn M.W."/>
            <person name="Jezberova J."/>
            <person name="Schmidt J."/>
            <person name="Koll U."/>
        </authorList>
    </citation>
    <scope>NUCLEOTIDE SEQUENCE</scope>
    <source>
        <strain evidence="3">MWH-RechtKol4</strain>
    </source>
</reference>
<keyword evidence="1" id="KW-0732">Signal</keyword>
<evidence type="ECO:0000313" key="3">
    <source>
        <dbReference type="EMBL" id="APC01714.1"/>
    </source>
</evidence>
<feature type="domain" description="Lipid/polyisoprenoid-binding YceI-like" evidence="2">
    <location>
        <begin position="30"/>
        <end position="190"/>
    </location>
</feature>
<evidence type="ECO:0000259" key="2">
    <source>
        <dbReference type="SMART" id="SM00867"/>
    </source>
</evidence>
<dbReference type="Pfam" id="PF04264">
    <property type="entry name" value="YceI"/>
    <property type="match status" value="1"/>
</dbReference>
<dbReference type="AlphaFoldDB" id="A0AAC9IS59"/>
<dbReference type="RefSeq" id="WP_081354863.1">
    <property type="nucleotide sequence ID" value="NZ_CP015016.1"/>
</dbReference>
<dbReference type="InterPro" id="IPR007372">
    <property type="entry name" value="Lipid/polyisoprenoid-bd_YceI"/>
</dbReference>
<accession>A0AAC9IS59</accession>
<gene>
    <name evidence="3" type="ORF">AOC25_08820</name>
</gene>
<dbReference type="Gene3D" id="2.40.128.110">
    <property type="entry name" value="Lipid/polyisoprenoid-binding, YceI-like"/>
    <property type="match status" value="1"/>
</dbReference>
<dbReference type="EMBL" id="CP015017">
    <property type="protein sequence ID" value="APC01714.1"/>
    <property type="molecule type" value="Genomic_DNA"/>
</dbReference>
<dbReference type="SMART" id="SM00867">
    <property type="entry name" value="YceI"/>
    <property type="match status" value="1"/>
</dbReference>